<gene>
    <name evidence="3" type="ORF">P7K49_015144</name>
</gene>
<name>A0ABQ9V975_SAGOE</name>
<dbReference type="Proteomes" id="UP001266305">
    <property type="component" value="Unassembled WGS sequence"/>
</dbReference>
<dbReference type="EMBL" id="JASSZA010000007">
    <property type="protein sequence ID" value="KAK2105630.1"/>
    <property type="molecule type" value="Genomic_DNA"/>
</dbReference>
<comment type="caution">
    <text evidence="3">The sequence shown here is derived from an EMBL/GenBank/DDBJ whole genome shotgun (WGS) entry which is preliminary data.</text>
</comment>
<evidence type="ECO:0000313" key="4">
    <source>
        <dbReference type="Proteomes" id="UP001266305"/>
    </source>
</evidence>
<evidence type="ECO:0000256" key="1">
    <source>
        <dbReference type="SAM" id="MobiDB-lite"/>
    </source>
</evidence>
<sequence>MGTYESPSHTSTHRTGKDSVVRPPVTGTQPLPDCLVQHEGTTFVGDMDSICFIFQCEEPDKYWLLVNLSLIPVMGGLALCTATEISFNVLGFSAALSTNIVDCVGEWGESQFACVHCGVQMS</sequence>
<protein>
    <recommendedName>
        <fullName evidence="2">Sugar phosphate transporter domain-containing protein</fullName>
    </recommendedName>
</protein>
<accession>A0ABQ9V975</accession>
<feature type="compositionally biased region" description="Polar residues" evidence="1">
    <location>
        <begin position="1"/>
        <end position="10"/>
    </location>
</feature>
<keyword evidence="4" id="KW-1185">Reference proteome</keyword>
<reference evidence="3 4" key="1">
    <citation type="submission" date="2023-05" db="EMBL/GenBank/DDBJ databases">
        <title>B98-5 Cell Line De Novo Hybrid Assembly: An Optical Mapping Approach.</title>
        <authorList>
            <person name="Kananen K."/>
            <person name="Auerbach J.A."/>
            <person name="Kautto E."/>
            <person name="Blachly J.S."/>
        </authorList>
    </citation>
    <scope>NUCLEOTIDE SEQUENCE [LARGE SCALE GENOMIC DNA]</scope>
    <source>
        <strain evidence="3">B95-8</strain>
        <tissue evidence="3">Cell line</tissue>
    </source>
</reference>
<organism evidence="3 4">
    <name type="scientific">Saguinus oedipus</name>
    <name type="common">Cotton-top tamarin</name>
    <name type="synonym">Oedipomidas oedipus</name>
    <dbReference type="NCBI Taxonomy" id="9490"/>
    <lineage>
        <taxon>Eukaryota</taxon>
        <taxon>Metazoa</taxon>
        <taxon>Chordata</taxon>
        <taxon>Craniata</taxon>
        <taxon>Vertebrata</taxon>
        <taxon>Euteleostomi</taxon>
        <taxon>Mammalia</taxon>
        <taxon>Eutheria</taxon>
        <taxon>Euarchontoglires</taxon>
        <taxon>Primates</taxon>
        <taxon>Haplorrhini</taxon>
        <taxon>Platyrrhini</taxon>
        <taxon>Cebidae</taxon>
        <taxon>Callitrichinae</taxon>
        <taxon>Saguinus</taxon>
    </lineage>
</organism>
<dbReference type="InterPro" id="IPR004853">
    <property type="entry name" value="Sugar_P_trans_dom"/>
</dbReference>
<feature type="domain" description="Sugar phosphate transporter" evidence="2">
    <location>
        <begin position="61"/>
        <end position="104"/>
    </location>
</feature>
<feature type="region of interest" description="Disordered" evidence="1">
    <location>
        <begin position="1"/>
        <end position="26"/>
    </location>
</feature>
<evidence type="ECO:0000313" key="3">
    <source>
        <dbReference type="EMBL" id="KAK2105630.1"/>
    </source>
</evidence>
<evidence type="ECO:0000259" key="2">
    <source>
        <dbReference type="Pfam" id="PF03151"/>
    </source>
</evidence>
<dbReference type="Pfam" id="PF03151">
    <property type="entry name" value="TPT"/>
    <property type="match status" value="1"/>
</dbReference>
<proteinExistence type="predicted"/>